<dbReference type="Proteomes" id="UP000319716">
    <property type="component" value="Unassembled WGS sequence"/>
</dbReference>
<dbReference type="GO" id="GO:0006935">
    <property type="term" value="P:chemotaxis"/>
    <property type="evidence" value="ECO:0007669"/>
    <property type="project" value="UniProtKB-KW"/>
</dbReference>
<reference evidence="3 4" key="1">
    <citation type="submission" date="2017-11" db="EMBL/GenBank/DDBJ databases">
        <title>Draft Genome Sequence of Sporolactobacillus inulinus NBRC 111894 Isolated from Koso, a Japanese Sugar-Vegetable Fermented Beverage.</title>
        <authorList>
            <person name="Chiou T.Y."/>
            <person name="Oshima K."/>
            <person name="Suda W."/>
            <person name="Hattori M."/>
            <person name="Takahashi T."/>
        </authorList>
    </citation>
    <scope>NUCLEOTIDE SEQUENCE [LARGE SCALE GENOMIC DNA]</scope>
    <source>
        <strain evidence="3 4">NBRC111894</strain>
    </source>
</reference>
<evidence type="ECO:0000256" key="1">
    <source>
        <dbReference type="ARBA" id="ARBA00022500"/>
    </source>
</evidence>
<dbReference type="AlphaFoldDB" id="A0A4Y1ZBU3"/>
<sequence length="209" mass="23167">MANKLNSSDIMTELFNIGVGQAANTLSDIIGKRIDLSIPNVNILNPEKGKHVLDHYLAQVAEGTVMVSSISFDQQLEGRVSLLFPADKMHQFIALCLHETWDEEAVTKEFTDIDYDTIREIGNIVINSMIGELSNAVSIPVKYTLPEIDVLDHACADHFVVFGDNQLVLIMYLDFDIEGTEIAGAIVINMSLNSLEEILDQINKLYNGV</sequence>
<gene>
    <name evidence="3" type="ORF">NBRC111894_2079</name>
</gene>
<dbReference type="InterPro" id="IPR007597">
    <property type="entry name" value="CheC"/>
</dbReference>
<dbReference type="CDD" id="cd17910">
    <property type="entry name" value="CheC_ClassII"/>
    <property type="match status" value="1"/>
</dbReference>
<evidence type="ECO:0000259" key="2">
    <source>
        <dbReference type="Pfam" id="PF04509"/>
    </source>
</evidence>
<dbReference type="SUPFAM" id="SSF103039">
    <property type="entry name" value="CheC-like"/>
    <property type="match status" value="1"/>
</dbReference>
<evidence type="ECO:0000313" key="4">
    <source>
        <dbReference type="Proteomes" id="UP000319716"/>
    </source>
</evidence>
<proteinExistence type="predicted"/>
<feature type="domain" description="CheC-like protein" evidence="2">
    <location>
        <begin position="8"/>
        <end position="43"/>
    </location>
</feature>
<name>A0A4Y1ZBU3_9BACL</name>
<organism evidence="3 4">
    <name type="scientific">Sporolactobacillus inulinus</name>
    <dbReference type="NCBI Taxonomy" id="2078"/>
    <lineage>
        <taxon>Bacteria</taxon>
        <taxon>Bacillati</taxon>
        <taxon>Bacillota</taxon>
        <taxon>Bacilli</taxon>
        <taxon>Bacillales</taxon>
        <taxon>Sporolactobacillaceae</taxon>
        <taxon>Sporolactobacillus</taxon>
    </lineage>
</organism>
<dbReference type="EMBL" id="BEXB01000015">
    <property type="protein sequence ID" value="GAY76525.1"/>
    <property type="molecule type" value="Genomic_DNA"/>
</dbReference>
<comment type="caution">
    <text evidence="3">The sequence shown here is derived from an EMBL/GenBank/DDBJ whole genome shotgun (WGS) entry which is preliminary data.</text>
</comment>
<dbReference type="Gene3D" id="3.40.1550.10">
    <property type="entry name" value="CheC-like"/>
    <property type="match status" value="1"/>
</dbReference>
<protein>
    <submittedName>
        <fullName evidence="3">Chemotaxis protein CheC-inhibitor of MCP methylation</fullName>
    </submittedName>
</protein>
<dbReference type="Pfam" id="PF04509">
    <property type="entry name" value="CheC"/>
    <property type="match status" value="1"/>
</dbReference>
<dbReference type="RefSeq" id="WP_262392686.1">
    <property type="nucleotide sequence ID" value="NZ_BEXB01000015.1"/>
</dbReference>
<evidence type="ECO:0000313" key="3">
    <source>
        <dbReference type="EMBL" id="GAY76525.1"/>
    </source>
</evidence>
<dbReference type="InterPro" id="IPR028976">
    <property type="entry name" value="CheC-like_sf"/>
</dbReference>
<keyword evidence="1" id="KW-0145">Chemotaxis</keyword>
<dbReference type="GO" id="GO:0016787">
    <property type="term" value="F:hydrolase activity"/>
    <property type="evidence" value="ECO:0007669"/>
    <property type="project" value="InterPro"/>
</dbReference>
<accession>A0A4Y1ZBU3</accession>